<evidence type="ECO:0000313" key="2">
    <source>
        <dbReference type="EMBL" id="AIZ41844.1"/>
    </source>
</evidence>
<name>A0AAU8RE47_9FLAO</name>
<protein>
    <recommendedName>
        <fullName evidence="4">Secretion system C-terminal sorting domain-containing protein</fullName>
    </recommendedName>
</protein>
<reference evidence="2 3" key="1">
    <citation type="journal article" date="2014" name="Environ. Microbiol.">
        <title>Contrasting genomic patterns and infection strategies of two co-existing Bacteroidetes podovirus genera.</title>
        <authorList>
            <person name="Holmfeldt K."/>
            <person name="Howard-Varona C."/>
            <person name="Solonenko N."/>
            <person name="Sullivan M.B."/>
        </authorList>
    </citation>
    <scope>NUCLEOTIDE SEQUENCE [LARGE SCALE GENOMIC DNA]</scope>
    <source>
        <strain evidence="2 3">18</strain>
    </source>
</reference>
<proteinExistence type="predicted"/>
<dbReference type="EMBL" id="CP009976">
    <property type="protein sequence ID" value="AIZ41844.1"/>
    <property type="molecule type" value="Genomic_DNA"/>
</dbReference>
<dbReference type="AlphaFoldDB" id="A0AAU8RE47"/>
<accession>A0AAU8RE47</accession>
<sequence>MIKKTASILVVLLFMVPLQAQEKIEKVLFAKPQPVKIQISDSYDFTIGYIALADGDLAIDISGGPSKYYATTKIKVKKGQGIQKLTITSAQKPAPGKGYKLVLSLRAVNGNWETTRVGQIINNIEFVKKPVPFSENASFSPLLNTLVENAAQYQFDVDYSFSKPMQVQVALWQKNNWLASSKRIAIGAGNGSKKIAINYEEPLEGKDFRLVLSFGLPEDFTTKNTITKELSGVQFLKPVEQITMSEINSKSIQISVNKSSDILTLPGSSSFDFIKIIDRNGKIILEEVNRKNITINTLPKGAYFAITSTNDYYKFVKF</sequence>
<feature type="signal peptide" evidence="1">
    <location>
        <begin position="1"/>
        <end position="20"/>
    </location>
</feature>
<organism evidence="2 3">
    <name type="scientific">Cellulophaga baltica 18</name>
    <dbReference type="NCBI Taxonomy" id="1348584"/>
    <lineage>
        <taxon>Bacteria</taxon>
        <taxon>Pseudomonadati</taxon>
        <taxon>Bacteroidota</taxon>
        <taxon>Flavobacteriia</taxon>
        <taxon>Flavobacteriales</taxon>
        <taxon>Flavobacteriaceae</taxon>
        <taxon>Cellulophaga</taxon>
    </lineage>
</organism>
<dbReference type="Proteomes" id="UP000030786">
    <property type="component" value="Chromosome"/>
</dbReference>
<keyword evidence="1" id="KW-0732">Signal</keyword>
<gene>
    <name evidence="2" type="ORF">M666_09760</name>
</gene>
<evidence type="ECO:0008006" key="4">
    <source>
        <dbReference type="Google" id="ProtNLM"/>
    </source>
</evidence>
<dbReference type="GeneID" id="78061025"/>
<dbReference type="KEGG" id="cbat:M666_09760"/>
<feature type="chain" id="PRO_5043594164" description="Secretion system C-terminal sorting domain-containing protein" evidence="1">
    <location>
        <begin position="21"/>
        <end position="318"/>
    </location>
</feature>
<evidence type="ECO:0000256" key="1">
    <source>
        <dbReference type="SAM" id="SignalP"/>
    </source>
</evidence>
<dbReference type="RefSeq" id="WP_039325575.1">
    <property type="nucleotide sequence ID" value="NZ_CP009976.1"/>
</dbReference>
<evidence type="ECO:0000313" key="3">
    <source>
        <dbReference type="Proteomes" id="UP000030786"/>
    </source>
</evidence>